<proteinExistence type="inferred from homology"/>
<keyword evidence="8" id="KW-1185">Reference proteome</keyword>
<dbReference type="JaponicusDB" id="SJAG_02519">
    <property type="gene designation" value="omh4"/>
</dbReference>
<dbReference type="SUPFAM" id="SSF53448">
    <property type="entry name" value="Nucleotide-diphospho-sugar transferases"/>
    <property type="match status" value="1"/>
</dbReference>
<dbReference type="RefSeq" id="XP_002173727.1">
    <property type="nucleotide sequence ID" value="XM_002173691.1"/>
</dbReference>
<accession>B6K2Q3</accession>
<dbReference type="GO" id="GO:0006487">
    <property type="term" value="P:protein N-linked glycosylation"/>
    <property type="evidence" value="ECO:0000318"/>
    <property type="project" value="GO_Central"/>
</dbReference>
<evidence type="ECO:0000256" key="3">
    <source>
        <dbReference type="ARBA" id="ARBA00022679"/>
    </source>
</evidence>
<keyword evidence="2 6" id="KW-0328">Glycosyltransferase</keyword>
<evidence type="ECO:0000313" key="8">
    <source>
        <dbReference type="Proteomes" id="UP000001744"/>
    </source>
</evidence>
<gene>
    <name evidence="7" type="primary">omh4</name>
    <name evidence="6" type="ORF">SJAG_02519</name>
</gene>
<dbReference type="EMBL" id="KE651166">
    <property type="protein sequence ID" value="EEB07434.1"/>
    <property type="molecule type" value="Genomic_DNA"/>
</dbReference>
<dbReference type="GO" id="GO:0000026">
    <property type="term" value="F:alpha-1,2-mannosyltransferase activity"/>
    <property type="evidence" value="ECO:0000318"/>
    <property type="project" value="GO_Central"/>
</dbReference>
<reference evidence="6 8" key="1">
    <citation type="journal article" date="2011" name="Science">
        <title>Comparative functional genomics of the fission yeasts.</title>
        <authorList>
            <person name="Rhind N."/>
            <person name="Chen Z."/>
            <person name="Yassour M."/>
            <person name="Thompson D.A."/>
            <person name="Haas B.J."/>
            <person name="Habib N."/>
            <person name="Wapinski I."/>
            <person name="Roy S."/>
            <person name="Lin M.F."/>
            <person name="Heiman D.I."/>
            <person name="Young S.K."/>
            <person name="Furuya K."/>
            <person name="Guo Y."/>
            <person name="Pidoux A."/>
            <person name="Chen H.M."/>
            <person name="Robbertse B."/>
            <person name="Goldberg J.M."/>
            <person name="Aoki K."/>
            <person name="Bayne E.H."/>
            <person name="Berlin A.M."/>
            <person name="Desjardins C.A."/>
            <person name="Dobbs E."/>
            <person name="Dukaj L."/>
            <person name="Fan L."/>
            <person name="FitzGerald M.G."/>
            <person name="French C."/>
            <person name="Gujja S."/>
            <person name="Hansen K."/>
            <person name="Keifenheim D."/>
            <person name="Levin J.Z."/>
            <person name="Mosher R.A."/>
            <person name="Mueller C.A."/>
            <person name="Pfiffner J."/>
            <person name="Priest M."/>
            <person name="Russ C."/>
            <person name="Smialowska A."/>
            <person name="Swoboda P."/>
            <person name="Sykes S.M."/>
            <person name="Vaughn M."/>
            <person name="Vengrova S."/>
            <person name="Yoder R."/>
            <person name="Zeng Q."/>
            <person name="Allshire R."/>
            <person name="Baulcombe D."/>
            <person name="Birren B.W."/>
            <person name="Brown W."/>
            <person name="Ekwall K."/>
            <person name="Kellis M."/>
            <person name="Leatherwood J."/>
            <person name="Levin H."/>
            <person name="Margalit H."/>
            <person name="Martienssen R."/>
            <person name="Nieduszynski C.A."/>
            <person name="Spatafora J.W."/>
            <person name="Friedman N."/>
            <person name="Dalgaard J.Z."/>
            <person name="Baumann P."/>
            <person name="Niki H."/>
            <person name="Regev A."/>
            <person name="Nusbaum C."/>
        </authorList>
    </citation>
    <scope>NUCLEOTIDE SEQUENCE [LARGE SCALE GENOMIC DNA]</scope>
    <source>
        <strain evidence="8">yFS275 / FY16936</strain>
    </source>
</reference>
<dbReference type="STRING" id="402676.B6K2Q3"/>
<evidence type="ECO:0000256" key="4">
    <source>
        <dbReference type="PIRSR" id="PIRSR018153-1"/>
    </source>
</evidence>
<name>B6K2Q3_SCHJY</name>
<evidence type="ECO:0000256" key="1">
    <source>
        <dbReference type="ARBA" id="ARBA00007677"/>
    </source>
</evidence>
<dbReference type="PANTHER" id="PTHR31121">
    <property type="entry name" value="ALPHA-1,2 MANNOSYLTRANSFERASE KTR1"/>
    <property type="match status" value="1"/>
</dbReference>
<dbReference type="Gene3D" id="3.90.550.10">
    <property type="entry name" value="Spore Coat Polysaccharide Biosynthesis Protein SpsA, Chain A"/>
    <property type="match status" value="1"/>
</dbReference>
<dbReference type="GeneID" id="7051147"/>
<dbReference type="Pfam" id="PF01793">
    <property type="entry name" value="Glyco_transf_15"/>
    <property type="match status" value="2"/>
</dbReference>
<dbReference type="VEuPathDB" id="FungiDB:SJAG_02519"/>
<keyword evidence="5" id="KW-0812">Transmembrane</keyword>
<dbReference type="Proteomes" id="UP000001744">
    <property type="component" value="Unassembled WGS sequence"/>
</dbReference>
<dbReference type="OMA" id="YNDFFEM"/>
<keyword evidence="5" id="KW-0472">Membrane</keyword>
<evidence type="ECO:0000256" key="2">
    <source>
        <dbReference type="ARBA" id="ARBA00022676"/>
    </source>
</evidence>
<dbReference type="PANTHER" id="PTHR31121:SF16">
    <property type="entry name" value="O-GLYCOSIDE ALPHA-1,2-MANNOSYLTRANSFERASE HOMOLOG 4"/>
    <property type="match status" value="1"/>
</dbReference>
<dbReference type="PIRSF" id="PIRSF018153">
    <property type="entry name" value="Glyco_trans_15"/>
    <property type="match status" value="1"/>
</dbReference>
<dbReference type="InterPro" id="IPR029044">
    <property type="entry name" value="Nucleotide-diphossugar_trans"/>
</dbReference>
<dbReference type="GO" id="GO:0005794">
    <property type="term" value="C:Golgi apparatus"/>
    <property type="evidence" value="ECO:0000318"/>
    <property type="project" value="GO_Central"/>
</dbReference>
<evidence type="ECO:0000313" key="7">
    <source>
        <dbReference type="JaponicusDB" id="SJAG_02519"/>
    </source>
</evidence>
<dbReference type="HOGENOM" id="CLU_024327_2_1_1"/>
<feature type="transmembrane region" description="Helical" evidence="5">
    <location>
        <begin position="30"/>
        <end position="53"/>
    </location>
</feature>
<dbReference type="OrthoDB" id="439943at2759"/>
<evidence type="ECO:0000256" key="5">
    <source>
        <dbReference type="SAM" id="Phobius"/>
    </source>
</evidence>
<keyword evidence="5" id="KW-1133">Transmembrane helix</keyword>
<dbReference type="GO" id="GO:0000032">
    <property type="term" value="P:cell wall mannoprotein biosynthetic process"/>
    <property type="evidence" value="ECO:0000318"/>
    <property type="project" value="GO_Central"/>
</dbReference>
<sequence>MLHWKQGVFPVLLSNGFQNLRLNKHPFYRFRLFSLLIVAPLAILSLFTLWFGYKHVSYSIYHPPLRALNETIDAVFSHGCKNVALEAQMHPRMNATFVVLARNSEVDGVVSSMRSVESHFNRHFNYPYVFLNDVPFDDNFKDAVLKETSAFVEFGTLDAESFGFPNWANLEVEKEEIAKQGDLGIMYGDMESYHHMCRFFSGFFYKHPLMQKYQWYWRVEPDIEFTCDITYDPFYYMDINKKMYGFVIAIKELEDTVPNMFRYVSAYKREHKLDSDLWDFFITKKDKKARSAMPLTTIDKKAQIMHAFKNFPQNSLKGLLVDENADSTTQMEGDAYNMCHFWSNFEIANLDLFRNDEYEQFFHEMEQTGGFWRERWGDAPFHSLAAGLLLRKEQLHYFRDFGYRHSDIYHCGQNLGCNCECLPNIEEIEAKPGACIKEWADIMGGFLD</sequence>
<keyword evidence="3" id="KW-0808">Transferase</keyword>
<dbReference type="AlphaFoldDB" id="B6K2Q3"/>
<feature type="active site" description="Nucleophile" evidence="4">
    <location>
        <position position="346"/>
    </location>
</feature>
<comment type="similarity">
    <text evidence="1">Belongs to the glycosyltransferase 15 family.</text>
</comment>
<organism evidence="6 8">
    <name type="scientific">Schizosaccharomyces japonicus (strain yFS275 / FY16936)</name>
    <name type="common">Fission yeast</name>
    <dbReference type="NCBI Taxonomy" id="402676"/>
    <lineage>
        <taxon>Eukaryota</taxon>
        <taxon>Fungi</taxon>
        <taxon>Dikarya</taxon>
        <taxon>Ascomycota</taxon>
        <taxon>Taphrinomycotina</taxon>
        <taxon>Schizosaccharomycetes</taxon>
        <taxon>Schizosaccharomycetales</taxon>
        <taxon>Schizosaccharomycetaceae</taxon>
        <taxon>Schizosaccharomyces</taxon>
    </lineage>
</organism>
<dbReference type="GO" id="GO:0016020">
    <property type="term" value="C:membrane"/>
    <property type="evidence" value="ECO:0007669"/>
    <property type="project" value="InterPro"/>
</dbReference>
<evidence type="ECO:0000313" key="6">
    <source>
        <dbReference type="EMBL" id="EEB07434.1"/>
    </source>
</evidence>
<dbReference type="InterPro" id="IPR002685">
    <property type="entry name" value="Glyco_trans_15"/>
</dbReference>
<dbReference type="eggNOG" id="KOG4472">
    <property type="taxonomic scope" value="Eukaryota"/>
</dbReference>
<protein>
    <submittedName>
        <fullName evidence="6">Mannosyltransferase complex subunit</fullName>
    </submittedName>
</protein>